<evidence type="ECO:0000313" key="3">
    <source>
        <dbReference type="Proteomes" id="UP000783253"/>
    </source>
</evidence>
<gene>
    <name evidence="2" type="ORF">K3152_02545</name>
</gene>
<protein>
    <submittedName>
        <fullName evidence="2">MbcA/ParS/Xre antitoxin family protein</fullName>
    </submittedName>
</protein>
<feature type="domain" description="Antitoxin Xre/MbcA/ParS-like toxin-binding" evidence="1">
    <location>
        <begin position="26"/>
        <end position="72"/>
    </location>
</feature>
<name>A0ABS7IUM3_9SPHN</name>
<sequence length="80" mass="8990">MSDRDCGTRLTPAAAKRQSDITRLAMIVLGREAAISFMNEPNDQLGGRPIDLVIQSEEGRERVELELAEIEYLQAFPEKE</sequence>
<accession>A0ABS7IUM3</accession>
<dbReference type="Pfam" id="PF09722">
    <property type="entry name" value="Xre_MbcA_ParS_C"/>
    <property type="match status" value="1"/>
</dbReference>
<organism evidence="2 3">
    <name type="scientific">Qipengyuania polymorpha</name>
    <dbReference type="NCBI Taxonomy" id="2867234"/>
    <lineage>
        <taxon>Bacteria</taxon>
        <taxon>Pseudomonadati</taxon>
        <taxon>Pseudomonadota</taxon>
        <taxon>Alphaproteobacteria</taxon>
        <taxon>Sphingomonadales</taxon>
        <taxon>Erythrobacteraceae</taxon>
        <taxon>Qipengyuania</taxon>
    </lineage>
</organism>
<dbReference type="RefSeq" id="WP_221572462.1">
    <property type="nucleotide sequence ID" value="NZ_JAIGNK010000001.1"/>
</dbReference>
<proteinExistence type="predicted"/>
<comment type="caution">
    <text evidence="2">The sequence shown here is derived from an EMBL/GenBank/DDBJ whole genome shotgun (WGS) entry which is preliminary data.</text>
</comment>
<dbReference type="Proteomes" id="UP000783253">
    <property type="component" value="Unassembled WGS sequence"/>
</dbReference>
<dbReference type="InterPro" id="IPR024467">
    <property type="entry name" value="Xre/MbcA/ParS-like_toxin-bd"/>
</dbReference>
<keyword evidence="3" id="KW-1185">Reference proteome</keyword>
<dbReference type="EMBL" id="JAIGNK010000001">
    <property type="protein sequence ID" value="MBX7457114.1"/>
    <property type="molecule type" value="Genomic_DNA"/>
</dbReference>
<reference evidence="2 3" key="1">
    <citation type="submission" date="2021-08" db="EMBL/GenBank/DDBJ databases">
        <title>Comparative Genomics Analysis of the Genus Qipengyuania Reveals Extensive Genetic Diversity and Metabolic Versatility, Including the Description of Fifteen Novel Species.</title>
        <authorList>
            <person name="Liu Y."/>
        </authorList>
    </citation>
    <scope>NUCLEOTIDE SEQUENCE [LARGE SCALE GENOMIC DNA]</scope>
    <source>
        <strain evidence="2 3">1NDH17</strain>
    </source>
</reference>
<evidence type="ECO:0000313" key="2">
    <source>
        <dbReference type="EMBL" id="MBX7457114.1"/>
    </source>
</evidence>
<evidence type="ECO:0000259" key="1">
    <source>
        <dbReference type="Pfam" id="PF09722"/>
    </source>
</evidence>